<dbReference type="EMBL" id="NTME01000007">
    <property type="protein sequence ID" value="PBJ95987.1"/>
    <property type="molecule type" value="Genomic_DNA"/>
</dbReference>
<evidence type="ECO:0000313" key="4">
    <source>
        <dbReference type="Proteomes" id="UP000218102"/>
    </source>
</evidence>
<reference evidence="3 4" key="1">
    <citation type="submission" date="2017-09" db="EMBL/GenBank/DDBJ databases">
        <authorList>
            <person name="Ehlers B."/>
            <person name="Leendertz F.H."/>
        </authorList>
    </citation>
    <scope>NUCLEOTIDE SEQUENCE [LARGE SCALE GENOMIC DNA]</scope>
    <source>
        <strain evidence="3 4">DJ-1</strain>
    </source>
</reference>
<organism evidence="3 4">
    <name type="scientific">Pseudomonas plecoglossicida</name>
    <dbReference type="NCBI Taxonomy" id="70775"/>
    <lineage>
        <taxon>Bacteria</taxon>
        <taxon>Pseudomonadati</taxon>
        <taxon>Pseudomonadota</taxon>
        <taxon>Gammaproteobacteria</taxon>
        <taxon>Pseudomonadales</taxon>
        <taxon>Pseudomonadaceae</taxon>
        <taxon>Pseudomonas</taxon>
    </lineage>
</organism>
<dbReference type="RefSeq" id="WP_096010038.1">
    <property type="nucleotide sequence ID" value="NZ_NTME01000007.1"/>
</dbReference>
<feature type="coiled-coil region" evidence="1">
    <location>
        <begin position="275"/>
        <end position="339"/>
    </location>
</feature>
<evidence type="ECO:0000256" key="1">
    <source>
        <dbReference type="SAM" id="Coils"/>
    </source>
</evidence>
<dbReference type="Proteomes" id="UP000218102">
    <property type="component" value="Unassembled WGS sequence"/>
</dbReference>
<protein>
    <recommendedName>
        <fullName evidence="2">Methyltransferase type 11 domain-containing protein</fullName>
    </recommendedName>
</protein>
<name>A0A2A3M765_PSEDL</name>
<dbReference type="Gene3D" id="3.40.50.150">
    <property type="entry name" value="Vaccinia Virus protein VP39"/>
    <property type="match status" value="1"/>
</dbReference>
<accession>A0A2A3M765</accession>
<feature type="domain" description="Methyltransferase type 11" evidence="2">
    <location>
        <begin position="32"/>
        <end position="120"/>
    </location>
</feature>
<dbReference type="SUPFAM" id="SSF53335">
    <property type="entry name" value="S-adenosyl-L-methionine-dependent methyltransferases"/>
    <property type="match status" value="1"/>
</dbReference>
<keyword evidence="1" id="KW-0175">Coiled coil</keyword>
<evidence type="ECO:0000313" key="3">
    <source>
        <dbReference type="EMBL" id="PBJ95987.1"/>
    </source>
</evidence>
<dbReference type="AlphaFoldDB" id="A0A2A3M765"/>
<proteinExistence type="predicted"/>
<dbReference type="InterPro" id="IPR013216">
    <property type="entry name" value="Methyltransf_11"/>
</dbReference>
<gene>
    <name evidence="3" type="ORF">CMV24_09160</name>
</gene>
<sequence length="402" mass="45493">MNDSGDKDIVWCEADRFHEHAASLIKSVSSVLDIGCGIRPQQFIQPELLICVEPHLEYVEILKRNLRGSNAVIVTNDAISALRGMPDCSVDSIFLIDVIEHMEKDVGALVVKECERVARQQIIIFTPLGFMPQEVHAGELDGWNLHGGEWQVHKSGWYPEDFPGWSFVACKHLHTHDYLGQAIDPPYGGFYAIRNKARAGNIFNELYSQDTLGSKTSNLPWLNELYPDFVEKVVSRDIENSVLRCGLMACQRTTELQIELKSSSSTEEITSRIALETAEAQREEARRHHERMQKFASQFTEINDASQLLADVKANNAELKQWEASLESREAEMAKQQSLLESRESELAKEQALLESRKAELAKEQALLAVKEAEVQRRAEEAQTLLNSSESTISKRIRKLFK</sequence>
<evidence type="ECO:0000259" key="2">
    <source>
        <dbReference type="Pfam" id="PF08241"/>
    </source>
</evidence>
<dbReference type="GO" id="GO:0008757">
    <property type="term" value="F:S-adenosylmethionine-dependent methyltransferase activity"/>
    <property type="evidence" value="ECO:0007669"/>
    <property type="project" value="InterPro"/>
</dbReference>
<dbReference type="Pfam" id="PF08241">
    <property type="entry name" value="Methyltransf_11"/>
    <property type="match status" value="1"/>
</dbReference>
<dbReference type="InterPro" id="IPR029063">
    <property type="entry name" value="SAM-dependent_MTases_sf"/>
</dbReference>
<comment type="caution">
    <text evidence="3">The sequence shown here is derived from an EMBL/GenBank/DDBJ whole genome shotgun (WGS) entry which is preliminary data.</text>
</comment>